<keyword evidence="2 4" id="KW-1133">Transmembrane helix</keyword>
<evidence type="ECO:0000259" key="5">
    <source>
        <dbReference type="PROSITE" id="PS50850"/>
    </source>
</evidence>
<dbReference type="EMBL" id="BLTE01000007">
    <property type="protein sequence ID" value="GFK93965.1"/>
    <property type="molecule type" value="Genomic_DNA"/>
</dbReference>
<dbReference type="PROSITE" id="PS50850">
    <property type="entry name" value="MFS"/>
    <property type="match status" value="1"/>
</dbReference>
<evidence type="ECO:0000313" key="7">
    <source>
        <dbReference type="Proteomes" id="UP000494245"/>
    </source>
</evidence>
<feature type="domain" description="Major facilitator superfamily (MFS) profile" evidence="5">
    <location>
        <begin position="157"/>
        <end position="399"/>
    </location>
</feature>
<feature type="transmembrane region" description="Helical" evidence="4">
    <location>
        <begin position="79"/>
        <end position="97"/>
    </location>
</feature>
<name>A0A6V8M0G9_9BACT</name>
<dbReference type="InterPro" id="IPR036259">
    <property type="entry name" value="MFS_trans_sf"/>
</dbReference>
<dbReference type="InterPro" id="IPR011701">
    <property type="entry name" value="MFS"/>
</dbReference>
<dbReference type="InterPro" id="IPR020846">
    <property type="entry name" value="MFS_dom"/>
</dbReference>
<dbReference type="Pfam" id="PF07690">
    <property type="entry name" value="MFS_1"/>
    <property type="match status" value="1"/>
</dbReference>
<evidence type="ECO:0000256" key="3">
    <source>
        <dbReference type="ARBA" id="ARBA00023136"/>
    </source>
</evidence>
<dbReference type="PANTHER" id="PTHR23531:SF1">
    <property type="entry name" value="QUINOLENE RESISTANCE PROTEIN NORA"/>
    <property type="match status" value="1"/>
</dbReference>
<accession>A0A6V8M0G9</accession>
<sequence length="399" mass="41237">MTSAKGREPLFTADFLGLCCIIFLAYCNHTVFYSLDVHLARLGIEPGWRGLLIGASSLSTIAAYLALSPSTTTANASRRACAGAVLLMACGSAYLAAADPWSILAVRLANGLGVYLLSASAMTLLVERIPPGRSAQAFGMYSIAMLLPYCVVPAVFDALFARAGTLAQGYMAMSLCLAPALVVAPIIGRRAGACRHAPPAPVGYRAMARGAARPPVAAVLGVCALYITVFSAVFFLAKAYFQTLGVPEVGAFFVVQMACIILVRLAASHRFDRIRKMWLIGFCFGLSGVSCVLAATASGLPQLLAAAAVMGLGMGAGSPAMNALMVAVSEPRMRGVNSNLATMAMQAGSFTGPLVGTAAVHAFGPAGFLWLGAAICAAGLALCLAAMRLDLDRGDPARD</sequence>
<keyword evidence="1 4" id="KW-0812">Transmembrane</keyword>
<protein>
    <recommendedName>
        <fullName evidence="5">Major facilitator superfamily (MFS) profile domain-containing protein</fullName>
    </recommendedName>
</protein>
<comment type="caution">
    <text evidence="6">The sequence shown here is derived from an EMBL/GenBank/DDBJ whole genome shotgun (WGS) entry which is preliminary data.</text>
</comment>
<evidence type="ECO:0000256" key="1">
    <source>
        <dbReference type="ARBA" id="ARBA00022692"/>
    </source>
</evidence>
<dbReference type="PANTHER" id="PTHR23531">
    <property type="entry name" value="QUINOLENE RESISTANCE PROTEIN NORA"/>
    <property type="match status" value="1"/>
</dbReference>
<feature type="transmembrane region" description="Helical" evidence="4">
    <location>
        <begin position="249"/>
        <end position="267"/>
    </location>
</feature>
<feature type="transmembrane region" description="Helical" evidence="4">
    <location>
        <begin position="167"/>
        <end position="187"/>
    </location>
</feature>
<reference evidence="6 7" key="2">
    <citation type="submission" date="2020-05" db="EMBL/GenBank/DDBJ databases">
        <title>Draft genome sequence of Desulfovibrio sp. strainFSS-1.</title>
        <authorList>
            <person name="Shimoshige H."/>
            <person name="Kobayashi H."/>
            <person name="Maekawa T."/>
        </authorList>
    </citation>
    <scope>NUCLEOTIDE SEQUENCE [LARGE SCALE GENOMIC DNA]</scope>
    <source>
        <strain evidence="6 7">SIID29052-01</strain>
    </source>
</reference>
<dbReference type="InterPro" id="IPR052714">
    <property type="entry name" value="MFS_Exporter"/>
</dbReference>
<feature type="transmembrane region" description="Helical" evidence="4">
    <location>
        <begin position="47"/>
        <end position="67"/>
    </location>
</feature>
<feature type="transmembrane region" description="Helical" evidence="4">
    <location>
        <begin position="340"/>
        <end position="362"/>
    </location>
</feature>
<proteinExistence type="predicted"/>
<dbReference type="SUPFAM" id="SSF103473">
    <property type="entry name" value="MFS general substrate transporter"/>
    <property type="match status" value="1"/>
</dbReference>
<evidence type="ECO:0000313" key="6">
    <source>
        <dbReference type="EMBL" id="GFK93965.1"/>
    </source>
</evidence>
<gene>
    <name evidence="6" type="ORF">NNJEOMEG_01803</name>
</gene>
<feature type="transmembrane region" description="Helical" evidence="4">
    <location>
        <begin position="368"/>
        <end position="389"/>
    </location>
</feature>
<reference evidence="6 7" key="1">
    <citation type="submission" date="2020-04" db="EMBL/GenBank/DDBJ databases">
        <authorList>
            <consortium name="Desulfovibrio sp. FSS-1 genome sequencing consortium"/>
            <person name="Shimoshige H."/>
            <person name="Kobayashi H."/>
            <person name="Maekawa T."/>
        </authorList>
    </citation>
    <scope>NUCLEOTIDE SEQUENCE [LARGE SCALE GENOMIC DNA]</scope>
    <source>
        <strain evidence="6 7">SIID29052-01</strain>
    </source>
</reference>
<feature type="transmembrane region" description="Helical" evidence="4">
    <location>
        <begin position="103"/>
        <end position="126"/>
    </location>
</feature>
<feature type="transmembrane region" description="Helical" evidence="4">
    <location>
        <begin position="279"/>
        <end position="297"/>
    </location>
</feature>
<dbReference type="Proteomes" id="UP000494245">
    <property type="component" value="Unassembled WGS sequence"/>
</dbReference>
<evidence type="ECO:0000256" key="4">
    <source>
        <dbReference type="SAM" id="Phobius"/>
    </source>
</evidence>
<dbReference type="Gene3D" id="1.20.1250.20">
    <property type="entry name" value="MFS general substrate transporter like domains"/>
    <property type="match status" value="2"/>
</dbReference>
<evidence type="ECO:0000256" key="2">
    <source>
        <dbReference type="ARBA" id="ARBA00022989"/>
    </source>
</evidence>
<keyword evidence="7" id="KW-1185">Reference proteome</keyword>
<dbReference type="GO" id="GO:0022857">
    <property type="term" value="F:transmembrane transporter activity"/>
    <property type="evidence" value="ECO:0007669"/>
    <property type="project" value="InterPro"/>
</dbReference>
<feature type="transmembrane region" description="Helical" evidence="4">
    <location>
        <begin position="215"/>
        <end position="237"/>
    </location>
</feature>
<feature type="transmembrane region" description="Helical" evidence="4">
    <location>
        <begin position="303"/>
        <end position="328"/>
    </location>
</feature>
<dbReference type="AlphaFoldDB" id="A0A6V8M0G9"/>
<feature type="transmembrane region" description="Helical" evidence="4">
    <location>
        <begin position="138"/>
        <end position="161"/>
    </location>
</feature>
<dbReference type="RefSeq" id="WP_173083559.1">
    <property type="nucleotide sequence ID" value="NZ_BLTE01000007.1"/>
</dbReference>
<keyword evidence="3 4" id="KW-0472">Membrane</keyword>
<organism evidence="6 7">
    <name type="scientific">Fundidesulfovibrio magnetotacticus</name>
    <dbReference type="NCBI Taxonomy" id="2730080"/>
    <lineage>
        <taxon>Bacteria</taxon>
        <taxon>Pseudomonadati</taxon>
        <taxon>Thermodesulfobacteriota</taxon>
        <taxon>Desulfovibrionia</taxon>
        <taxon>Desulfovibrionales</taxon>
        <taxon>Desulfovibrionaceae</taxon>
        <taxon>Fundidesulfovibrio</taxon>
    </lineage>
</organism>
<feature type="transmembrane region" description="Helical" evidence="4">
    <location>
        <begin position="12"/>
        <end position="35"/>
    </location>
</feature>